<organism evidence="1 2">
    <name type="scientific">Selenomonas ruminantium</name>
    <dbReference type="NCBI Taxonomy" id="971"/>
    <lineage>
        <taxon>Bacteria</taxon>
        <taxon>Bacillati</taxon>
        <taxon>Bacillota</taxon>
        <taxon>Negativicutes</taxon>
        <taxon>Selenomonadales</taxon>
        <taxon>Selenomonadaceae</taxon>
        <taxon>Selenomonas</taxon>
    </lineage>
</organism>
<accession>A0A1H0MZJ1</accession>
<reference evidence="1 2" key="1">
    <citation type="submission" date="2016-10" db="EMBL/GenBank/DDBJ databases">
        <authorList>
            <person name="de Groot N.N."/>
        </authorList>
    </citation>
    <scope>NUCLEOTIDE SEQUENCE [LARGE SCALE GENOMIC DNA]</scope>
    <source>
        <strain evidence="1 2">S137</strain>
    </source>
</reference>
<gene>
    <name evidence="1" type="ORF">SAMN05216366_102104</name>
</gene>
<dbReference type="InterPro" id="IPR036614">
    <property type="entry name" value="RusA-like_sf"/>
</dbReference>
<dbReference type="Gene3D" id="3.30.1330.70">
    <property type="entry name" value="Holliday junction resolvase RusA"/>
    <property type="match status" value="1"/>
</dbReference>
<dbReference type="GO" id="GO:0006281">
    <property type="term" value="P:DNA repair"/>
    <property type="evidence" value="ECO:0007669"/>
    <property type="project" value="InterPro"/>
</dbReference>
<dbReference type="AlphaFoldDB" id="A0A1H0MZJ1"/>
<name>A0A1H0MZJ1_SELRU</name>
<dbReference type="Proteomes" id="UP000182412">
    <property type="component" value="Unassembled WGS sequence"/>
</dbReference>
<dbReference type="GO" id="GO:0000287">
    <property type="term" value="F:magnesium ion binding"/>
    <property type="evidence" value="ECO:0007669"/>
    <property type="project" value="InterPro"/>
</dbReference>
<proteinExistence type="predicted"/>
<protein>
    <submittedName>
        <fullName evidence="1">Uncharacterized protein</fullName>
    </submittedName>
</protein>
<dbReference type="RefSeq" id="WP_081342393.1">
    <property type="nucleotide sequence ID" value="NZ_FNJQ01000002.1"/>
</dbReference>
<dbReference type="OrthoDB" id="1625446at2"/>
<sequence>MKIDKDIPFAFTIPGQPATKKNSPVLVRGRAVVLPSKAYKAYEKAFRKELERIEAERGGLPHYDGPVQLWARYFLQDRRAYPDLNGLIQATQDIISDEYSHKDHRKTLKRRWILADDRLVKSLDGCRIAGIDKDCPRVEIYIEPLEVDAEQETDPAIVRLIKERMQQGLF</sequence>
<dbReference type="EMBL" id="FNJQ01000002">
    <property type="protein sequence ID" value="SDO85686.1"/>
    <property type="molecule type" value="Genomic_DNA"/>
</dbReference>
<evidence type="ECO:0000313" key="1">
    <source>
        <dbReference type="EMBL" id="SDO85686.1"/>
    </source>
</evidence>
<dbReference type="GO" id="GO:0006310">
    <property type="term" value="P:DNA recombination"/>
    <property type="evidence" value="ECO:0007669"/>
    <property type="project" value="InterPro"/>
</dbReference>
<evidence type="ECO:0000313" key="2">
    <source>
        <dbReference type="Proteomes" id="UP000182412"/>
    </source>
</evidence>